<evidence type="ECO:0000256" key="2">
    <source>
        <dbReference type="ARBA" id="ARBA00023015"/>
    </source>
</evidence>
<protein>
    <recommendedName>
        <fullName evidence="7">BHLH domain-containing protein</fullName>
    </recommendedName>
</protein>
<dbReference type="InterPro" id="IPR047265">
    <property type="entry name" value="PIF1-like_bHLH"/>
</dbReference>
<keyword evidence="3" id="KW-0238">DNA-binding</keyword>
<evidence type="ECO:0000313" key="9">
    <source>
        <dbReference type="Proteomes" id="UP000434276"/>
    </source>
</evidence>
<dbReference type="GO" id="GO:0046983">
    <property type="term" value="F:protein dimerization activity"/>
    <property type="evidence" value="ECO:0007669"/>
    <property type="project" value="InterPro"/>
</dbReference>
<comment type="subcellular location">
    <subcellularLocation>
        <location evidence="1">Nucleus</location>
    </subcellularLocation>
</comment>
<feature type="domain" description="BHLH" evidence="7">
    <location>
        <begin position="134"/>
        <end position="183"/>
    </location>
</feature>
<dbReference type="InterPro" id="IPR031066">
    <property type="entry name" value="bHLH_ALC-like_plant"/>
</dbReference>
<dbReference type="Pfam" id="PF00010">
    <property type="entry name" value="HLH"/>
    <property type="match status" value="1"/>
</dbReference>
<accession>A0A5S9S689</accession>
<evidence type="ECO:0000256" key="4">
    <source>
        <dbReference type="ARBA" id="ARBA00023163"/>
    </source>
</evidence>
<dbReference type="OrthoDB" id="1047114at2759"/>
<dbReference type="GO" id="GO:0003677">
    <property type="term" value="F:DNA binding"/>
    <property type="evidence" value="ECO:0007669"/>
    <property type="project" value="UniProtKB-KW"/>
</dbReference>
<feature type="region of interest" description="Disordered" evidence="6">
    <location>
        <begin position="114"/>
        <end position="153"/>
    </location>
</feature>
<keyword evidence="4" id="KW-0804">Transcription</keyword>
<evidence type="ECO:0000313" key="8">
    <source>
        <dbReference type="EMBL" id="CAA0156779.1"/>
    </source>
</evidence>
<dbReference type="InterPro" id="IPR036638">
    <property type="entry name" value="HLH_DNA-bd_sf"/>
</dbReference>
<dbReference type="PANTHER" id="PTHR45855:SF31">
    <property type="entry name" value="TRANSCRIPTION FACTOR HFR1"/>
    <property type="match status" value="1"/>
</dbReference>
<dbReference type="AlphaFoldDB" id="A0A5S9S689"/>
<keyword evidence="5" id="KW-0539">Nucleus</keyword>
<feature type="compositionally biased region" description="Basic residues" evidence="6">
    <location>
        <begin position="139"/>
        <end position="153"/>
    </location>
</feature>
<organism evidence="8 9">
    <name type="scientific">Arabidopsis thaliana</name>
    <name type="common">Mouse-ear cress</name>
    <dbReference type="NCBI Taxonomy" id="3702"/>
    <lineage>
        <taxon>Eukaryota</taxon>
        <taxon>Viridiplantae</taxon>
        <taxon>Streptophyta</taxon>
        <taxon>Embryophyta</taxon>
        <taxon>Tracheophyta</taxon>
        <taxon>Spermatophyta</taxon>
        <taxon>Magnoliopsida</taxon>
        <taxon>eudicotyledons</taxon>
        <taxon>Gunneridae</taxon>
        <taxon>Pentapetalae</taxon>
        <taxon>rosids</taxon>
        <taxon>malvids</taxon>
        <taxon>Brassicales</taxon>
        <taxon>Brassicaceae</taxon>
        <taxon>Camelineae</taxon>
        <taxon>Arabidopsis</taxon>
    </lineage>
</organism>
<dbReference type="EMBL" id="CACSHJ010000087">
    <property type="protein sequence ID" value="CAA0156779.1"/>
    <property type="molecule type" value="Genomic_DNA"/>
</dbReference>
<dbReference type="CDD" id="cd11445">
    <property type="entry name" value="bHLH_AtPIF_like"/>
    <property type="match status" value="1"/>
</dbReference>
<dbReference type="PANTHER" id="PTHR45855">
    <property type="entry name" value="TRANSCRIPTION FACTOR PIF1-RELATED"/>
    <property type="match status" value="1"/>
</dbReference>
<evidence type="ECO:0000256" key="1">
    <source>
        <dbReference type="ARBA" id="ARBA00004123"/>
    </source>
</evidence>
<dbReference type="Proteomes" id="UP000434276">
    <property type="component" value="Unassembled WGS sequence"/>
</dbReference>
<name>A0A5S9S689_ARATH</name>
<dbReference type="PROSITE" id="PS50888">
    <property type="entry name" value="BHLH"/>
    <property type="match status" value="1"/>
</dbReference>
<gene>
    <name evidence="8" type="ORF">C24_LOCUS177</name>
</gene>
<dbReference type="GO" id="GO:0005634">
    <property type="term" value="C:nucleus"/>
    <property type="evidence" value="ECO:0007669"/>
    <property type="project" value="UniProtKB-SubCell"/>
</dbReference>
<reference evidence="8 9" key="1">
    <citation type="submission" date="2019-12" db="EMBL/GenBank/DDBJ databases">
        <authorList>
            <person name="Jiao W.-B."/>
            <person name="Schneeberger K."/>
        </authorList>
    </citation>
    <scope>NUCLEOTIDE SEQUENCE [LARGE SCALE GENOMIC DNA]</scope>
    <source>
        <strain evidence="9">cv. C24</strain>
    </source>
</reference>
<dbReference type="Gene3D" id="4.10.280.10">
    <property type="entry name" value="Helix-loop-helix DNA-binding domain"/>
    <property type="match status" value="1"/>
</dbReference>
<dbReference type="SMART" id="SM00353">
    <property type="entry name" value="HLH"/>
    <property type="match status" value="1"/>
</dbReference>
<evidence type="ECO:0000259" key="7">
    <source>
        <dbReference type="PROSITE" id="PS50888"/>
    </source>
</evidence>
<dbReference type="InterPro" id="IPR011598">
    <property type="entry name" value="bHLH_dom"/>
</dbReference>
<sequence length="292" mass="33587">MSNNQAFMELGWRNDVGSLAVKDQGMMSERARSDEDRLINGLKWGYGYFDHDQTDNYLQIVPEIHKEVENAKEDLLVGVPDEHSETDDHHHLKDFSERSDHRFYLRNKHENPKKRRIQILSSDDESEEFTREVPSVTRKGSKRRRRDEKMSNKMRKLQQLVPNCHKTDKVSVLDKTIEYMKNLQLQLQMMSTVGVNPYFLPATLGFGMHNHMLTAMASAHGLNPANHMMPSPLIPALNWPLPPFTNISFPHSSSQSLFLTTSSPASSPQSLHGLVPYFPSFLDFSSHAMRRL</sequence>
<dbReference type="ExpressionAtlas" id="A0A5S9S689">
    <property type="expression patterns" value="baseline and differential"/>
</dbReference>
<keyword evidence="2" id="KW-0805">Transcription regulation</keyword>
<evidence type="ECO:0000256" key="3">
    <source>
        <dbReference type="ARBA" id="ARBA00023125"/>
    </source>
</evidence>
<dbReference type="SUPFAM" id="SSF47459">
    <property type="entry name" value="HLH, helix-loop-helix DNA-binding domain"/>
    <property type="match status" value="1"/>
</dbReference>
<evidence type="ECO:0000256" key="5">
    <source>
        <dbReference type="ARBA" id="ARBA00023242"/>
    </source>
</evidence>
<proteinExistence type="predicted"/>
<evidence type="ECO:0000256" key="6">
    <source>
        <dbReference type="SAM" id="MobiDB-lite"/>
    </source>
</evidence>